<name>A0AAQ0KJK9_PARVE</name>
<evidence type="ECO:0000256" key="1">
    <source>
        <dbReference type="SAM" id="MobiDB-lite"/>
    </source>
</evidence>
<protein>
    <submittedName>
        <fullName evidence="2">Multidrug efflux system outer membrane protein</fullName>
    </submittedName>
</protein>
<gene>
    <name evidence="2" type="ORF">ATH84_105023</name>
</gene>
<dbReference type="SUPFAM" id="SSF56954">
    <property type="entry name" value="Outer membrane efflux proteins (OEP)"/>
    <property type="match status" value="1"/>
</dbReference>
<feature type="compositionally biased region" description="Basic and acidic residues" evidence="1">
    <location>
        <begin position="72"/>
        <end position="82"/>
    </location>
</feature>
<accession>A0AAQ0KJK9</accession>
<evidence type="ECO:0000313" key="2">
    <source>
        <dbReference type="EMBL" id="REG31204.1"/>
    </source>
</evidence>
<dbReference type="InterPro" id="IPR010131">
    <property type="entry name" value="MdtP/NodT-like"/>
</dbReference>
<feature type="region of interest" description="Disordered" evidence="1">
    <location>
        <begin position="43"/>
        <end position="82"/>
    </location>
</feature>
<reference evidence="2 3" key="1">
    <citation type="submission" date="2018-08" db="EMBL/GenBank/DDBJ databases">
        <title>Genomic Encyclopedia of Archaeal and Bacterial Type Strains, Phase II (KMG-II): from individual species to whole genera.</title>
        <authorList>
            <person name="Goeker M."/>
        </authorList>
    </citation>
    <scope>NUCLEOTIDE SEQUENCE [LARGE SCALE GENOMIC DNA]</scope>
    <source>
        <strain evidence="2 3">DSM 582</strain>
    </source>
</reference>
<dbReference type="PANTHER" id="PTHR30203">
    <property type="entry name" value="OUTER MEMBRANE CATION EFFLUX PROTEIN"/>
    <property type="match status" value="1"/>
</dbReference>
<dbReference type="EMBL" id="QUMX01000050">
    <property type="protein sequence ID" value="REG31204.1"/>
    <property type="molecule type" value="Genomic_DNA"/>
</dbReference>
<dbReference type="PANTHER" id="PTHR30203:SF33">
    <property type="entry name" value="BLR4455 PROTEIN"/>
    <property type="match status" value="1"/>
</dbReference>
<sequence>MVSEFDMAQAEALLAAARAELPGYEAQFDAQVFAIATLLNQPASSVQAQMRRGSRQPRSPGSSRAGLPADLLRNRPDLRSAE</sequence>
<keyword evidence="3" id="KW-1185">Reference proteome</keyword>
<dbReference type="AlphaFoldDB" id="A0AAQ0KJK9"/>
<dbReference type="Gene3D" id="1.20.1600.10">
    <property type="entry name" value="Outer membrane efflux proteins (OEP)"/>
    <property type="match status" value="1"/>
</dbReference>
<dbReference type="Proteomes" id="UP000256794">
    <property type="component" value="Unassembled WGS sequence"/>
</dbReference>
<comment type="caution">
    <text evidence="2">The sequence shown here is derived from an EMBL/GenBank/DDBJ whole genome shotgun (WGS) entry which is preliminary data.</text>
</comment>
<organism evidence="2 3">
    <name type="scientific">Paracoccus versutus</name>
    <name type="common">Thiobacillus versutus</name>
    <dbReference type="NCBI Taxonomy" id="34007"/>
    <lineage>
        <taxon>Bacteria</taxon>
        <taxon>Pseudomonadati</taxon>
        <taxon>Pseudomonadota</taxon>
        <taxon>Alphaproteobacteria</taxon>
        <taxon>Rhodobacterales</taxon>
        <taxon>Paracoccaceae</taxon>
        <taxon>Paracoccus</taxon>
    </lineage>
</organism>
<evidence type="ECO:0000313" key="3">
    <source>
        <dbReference type="Proteomes" id="UP000256794"/>
    </source>
</evidence>
<proteinExistence type="predicted"/>